<dbReference type="Proteomes" id="UP000765509">
    <property type="component" value="Unassembled WGS sequence"/>
</dbReference>
<evidence type="ECO:0000259" key="1">
    <source>
        <dbReference type="Pfam" id="PF22936"/>
    </source>
</evidence>
<proteinExistence type="predicted"/>
<dbReference type="InterPro" id="IPR054722">
    <property type="entry name" value="PolX-like_BBD"/>
</dbReference>
<accession>A0A9Q3D8K7</accession>
<sequence>MWPRLLHLPNELILQILEAVDVVEHETLDEASSPFYWCLHTHQLPEAWNERFKREKVTWNRVTLPLSQINQASRQVMRRRAQSFTIGSATSNAGTGRFSQPSIGGQPTKLFYNHKNLRMFSENMMTNEVWNIISDYAPALESLTFDVQPENTYTVPSISVSPFRAVVDAFNLSIFPYLTSFTFRTASSDNWILHLVIRDLVEACPHLINLTVFHIHGNVNQDYDPELYGQASCQLKSLHLRRFRRCHDQNLLPFILSKSYDTLEELTLVLSGPNGIYEGNQRFCRGIGANEIQTVIGSCKKLSTLRIADQVAKISDYETQPQELELDPENKPLGFILDNLILNLEKLENLEISDSPLRLHLLASQNTIEELHAYIIWTEDDAETKKELSAQQNKNINKTTNRCSNNFHNPLAQHLEEDCWKLHPKKRPKNNKPINTLMAQNDSISNSNFVLDLGATTSMVNNLSYFQSIEMKKQEIELADGSIIEALGHGTIQLEFTNIILTFSNTLFIPSLATNIISMTTFLKTHHVIKLLNQDKFEVIDQNSRQIVTGSLASGNLTLSYPPKALLCSTIPSKLTTLHKAAGHPSLDYFQKMFPKLNIPQFSCITCSTCKMTKTPFSGNFPKATRRLKFLHLDLCGPIYPPSTSGAC</sequence>
<protein>
    <recommendedName>
        <fullName evidence="1">Retrovirus-related Pol polyprotein from transposon TNT 1-94-like beta-barrel domain-containing protein</fullName>
    </recommendedName>
</protein>
<dbReference type="SUPFAM" id="SSF52047">
    <property type="entry name" value="RNI-like"/>
    <property type="match status" value="1"/>
</dbReference>
<dbReference type="OrthoDB" id="2663223at2759"/>
<gene>
    <name evidence="2" type="ORF">O181_037227</name>
</gene>
<organism evidence="2 3">
    <name type="scientific">Austropuccinia psidii MF-1</name>
    <dbReference type="NCBI Taxonomy" id="1389203"/>
    <lineage>
        <taxon>Eukaryota</taxon>
        <taxon>Fungi</taxon>
        <taxon>Dikarya</taxon>
        <taxon>Basidiomycota</taxon>
        <taxon>Pucciniomycotina</taxon>
        <taxon>Pucciniomycetes</taxon>
        <taxon>Pucciniales</taxon>
        <taxon>Sphaerophragmiaceae</taxon>
        <taxon>Austropuccinia</taxon>
    </lineage>
</organism>
<comment type="caution">
    <text evidence="2">The sequence shown here is derived from an EMBL/GenBank/DDBJ whole genome shotgun (WGS) entry which is preliminary data.</text>
</comment>
<dbReference type="Pfam" id="PF22936">
    <property type="entry name" value="Pol_BBD"/>
    <property type="match status" value="1"/>
</dbReference>
<name>A0A9Q3D8K7_9BASI</name>
<evidence type="ECO:0000313" key="2">
    <source>
        <dbReference type="EMBL" id="MBW0497512.1"/>
    </source>
</evidence>
<dbReference type="AlphaFoldDB" id="A0A9Q3D8K7"/>
<reference evidence="2" key="1">
    <citation type="submission" date="2021-03" db="EMBL/GenBank/DDBJ databases">
        <title>Draft genome sequence of rust myrtle Austropuccinia psidii MF-1, a brazilian biotype.</title>
        <authorList>
            <person name="Quecine M.C."/>
            <person name="Pachon D.M.R."/>
            <person name="Bonatelli M.L."/>
            <person name="Correr F.H."/>
            <person name="Franceschini L.M."/>
            <person name="Leite T.F."/>
            <person name="Margarido G.R.A."/>
            <person name="Almeida C.A."/>
            <person name="Ferrarezi J.A."/>
            <person name="Labate C.A."/>
        </authorList>
    </citation>
    <scope>NUCLEOTIDE SEQUENCE</scope>
    <source>
        <strain evidence="2">MF-1</strain>
    </source>
</reference>
<dbReference type="EMBL" id="AVOT02014224">
    <property type="protein sequence ID" value="MBW0497512.1"/>
    <property type="molecule type" value="Genomic_DNA"/>
</dbReference>
<keyword evidence="3" id="KW-1185">Reference proteome</keyword>
<feature type="domain" description="Retrovirus-related Pol polyprotein from transposon TNT 1-94-like beta-barrel" evidence="1">
    <location>
        <begin position="450"/>
        <end position="523"/>
    </location>
</feature>
<evidence type="ECO:0000313" key="3">
    <source>
        <dbReference type="Proteomes" id="UP000765509"/>
    </source>
</evidence>